<comment type="similarity">
    <text evidence="3 4">Belongs to the RlpA family.</text>
</comment>
<keyword evidence="1 3" id="KW-0456">Lyase</keyword>
<dbReference type="GO" id="GO:0000270">
    <property type="term" value="P:peptidoglycan metabolic process"/>
    <property type="evidence" value="ECO:0007669"/>
    <property type="project" value="UniProtKB-UniRule"/>
</dbReference>
<evidence type="ECO:0000256" key="4">
    <source>
        <dbReference type="RuleBase" id="RU003495"/>
    </source>
</evidence>
<evidence type="ECO:0000256" key="2">
    <source>
        <dbReference type="ARBA" id="ARBA00023316"/>
    </source>
</evidence>
<evidence type="ECO:0000313" key="7">
    <source>
        <dbReference type="Proteomes" id="UP000214684"/>
    </source>
</evidence>
<dbReference type="Proteomes" id="UP000214684">
    <property type="component" value="Unassembled WGS sequence"/>
</dbReference>
<dbReference type="GO" id="GO:0008932">
    <property type="term" value="F:lytic endotransglycosylase activity"/>
    <property type="evidence" value="ECO:0007669"/>
    <property type="project" value="UniProtKB-UniRule"/>
</dbReference>
<name>A0A227PG78_9FLAO</name>
<dbReference type="RefSeq" id="WP_089478523.1">
    <property type="nucleotide sequence ID" value="NZ_MUGS01000005.1"/>
</dbReference>
<dbReference type="InterPro" id="IPR036908">
    <property type="entry name" value="RlpA-like_sf"/>
</dbReference>
<comment type="function">
    <text evidence="3">Lytic transglycosylase with a strong preference for naked glycan strands that lack stem peptides.</text>
</comment>
<protein>
    <recommendedName>
        <fullName evidence="3">Probable endolytic peptidoglycan transglycosylase RlpA</fullName>
        <ecNumber evidence="3">4.2.2.-</ecNumber>
    </recommendedName>
</protein>
<proteinExistence type="inferred from homology"/>
<feature type="domain" description="RlpA-like protein double-psi beta-barrel" evidence="5">
    <location>
        <begin position="41"/>
        <end position="128"/>
    </location>
</feature>
<evidence type="ECO:0000313" key="6">
    <source>
        <dbReference type="EMBL" id="OXG08887.1"/>
    </source>
</evidence>
<keyword evidence="3" id="KW-0732">Signal</keyword>
<dbReference type="InterPro" id="IPR009009">
    <property type="entry name" value="RlpA-like_DPBB"/>
</dbReference>
<dbReference type="Gene3D" id="2.40.40.10">
    <property type="entry name" value="RlpA-like domain"/>
    <property type="match status" value="1"/>
</dbReference>
<comment type="caution">
    <text evidence="6">The sequence shown here is derived from an EMBL/GenBank/DDBJ whole genome shotgun (WGS) entry which is preliminary data.</text>
</comment>
<dbReference type="Pfam" id="PF03330">
    <property type="entry name" value="DPBB_1"/>
    <property type="match status" value="1"/>
</dbReference>
<dbReference type="PANTHER" id="PTHR34183:SF1">
    <property type="entry name" value="ENDOLYTIC PEPTIDOGLYCAN TRANSGLYCOSYLASE RLPA"/>
    <property type="match status" value="1"/>
</dbReference>
<dbReference type="SUPFAM" id="SSF50685">
    <property type="entry name" value="Barwin-like endoglucanases"/>
    <property type="match status" value="1"/>
</dbReference>
<evidence type="ECO:0000259" key="5">
    <source>
        <dbReference type="Pfam" id="PF03330"/>
    </source>
</evidence>
<feature type="chain" id="PRO_5013410571" description="Probable endolytic peptidoglycan transglycosylase RlpA" evidence="3">
    <location>
        <begin position="19"/>
        <end position="134"/>
    </location>
</feature>
<keyword evidence="7" id="KW-1185">Reference proteome</keyword>
<organism evidence="6 7">
    <name type="scientific">Flavobacterium araucananum</name>
    <dbReference type="NCBI Taxonomy" id="946678"/>
    <lineage>
        <taxon>Bacteria</taxon>
        <taxon>Pseudomonadati</taxon>
        <taxon>Bacteroidota</taxon>
        <taxon>Flavobacteriia</taxon>
        <taxon>Flavobacteriales</taxon>
        <taxon>Flavobacteriaceae</taxon>
        <taxon>Flavobacterium</taxon>
    </lineage>
</organism>
<evidence type="ECO:0000256" key="1">
    <source>
        <dbReference type="ARBA" id="ARBA00023239"/>
    </source>
</evidence>
<dbReference type="InterPro" id="IPR034718">
    <property type="entry name" value="RlpA"/>
</dbReference>
<dbReference type="InterPro" id="IPR012997">
    <property type="entry name" value="RplA"/>
</dbReference>
<keyword evidence="2 3" id="KW-0961">Cell wall biogenesis/degradation</keyword>
<dbReference type="NCBIfam" id="TIGR00413">
    <property type="entry name" value="rlpA"/>
    <property type="match status" value="1"/>
</dbReference>
<gene>
    <name evidence="3" type="primary">rlpA</name>
    <name evidence="6" type="ORF">B0A64_05570</name>
</gene>
<dbReference type="CDD" id="cd22268">
    <property type="entry name" value="DPBB_RlpA-like"/>
    <property type="match status" value="1"/>
</dbReference>
<dbReference type="GO" id="GO:0071555">
    <property type="term" value="P:cell wall organization"/>
    <property type="evidence" value="ECO:0007669"/>
    <property type="project" value="UniProtKB-KW"/>
</dbReference>
<sequence precursor="true">MKKILLYIIFAITLTAKAQEAPQCIEETTKTENNKVYKESAHASYYHDKFNGRKTASGKRFDNNKLTAAHKKLPFGTKLKITNEFNKKSVIVEVTDRGPFVNGREIDLSKKAFMDIASNKKSGAMNVTIEIIEK</sequence>
<dbReference type="HAMAP" id="MF_02071">
    <property type="entry name" value="RlpA"/>
    <property type="match status" value="1"/>
</dbReference>
<evidence type="ECO:0000256" key="3">
    <source>
        <dbReference type="HAMAP-Rule" id="MF_02071"/>
    </source>
</evidence>
<dbReference type="EC" id="4.2.2.-" evidence="3"/>
<accession>A0A227PG78</accession>
<dbReference type="OrthoDB" id="9779128at2"/>
<feature type="signal peptide" evidence="3">
    <location>
        <begin position="1"/>
        <end position="18"/>
    </location>
</feature>
<dbReference type="EMBL" id="MUGS01000005">
    <property type="protein sequence ID" value="OXG08887.1"/>
    <property type="molecule type" value="Genomic_DNA"/>
</dbReference>
<dbReference type="PANTHER" id="PTHR34183">
    <property type="entry name" value="ENDOLYTIC PEPTIDOGLYCAN TRANSGLYCOSYLASE RLPA"/>
    <property type="match status" value="1"/>
</dbReference>
<dbReference type="AlphaFoldDB" id="A0A227PG78"/>
<reference evidence="6 7" key="1">
    <citation type="submission" date="2016-11" db="EMBL/GenBank/DDBJ databases">
        <title>Whole genomes of Flavobacteriaceae.</title>
        <authorList>
            <person name="Stine C."/>
            <person name="Li C."/>
            <person name="Tadesse D."/>
        </authorList>
    </citation>
    <scope>NUCLEOTIDE SEQUENCE [LARGE SCALE GENOMIC DNA]</scope>
    <source>
        <strain evidence="6 7">DSM 24704</strain>
    </source>
</reference>